<dbReference type="Pfam" id="PF03476">
    <property type="entry name" value="MOSC_N"/>
    <property type="match status" value="1"/>
</dbReference>
<dbReference type="AlphaFoldDB" id="A0A9W4U9V2"/>
<feature type="domain" description="MOSC" evidence="3">
    <location>
        <begin position="303"/>
        <end position="490"/>
    </location>
</feature>
<dbReference type="PROSITE" id="PS51340">
    <property type="entry name" value="MOSC"/>
    <property type="match status" value="1"/>
</dbReference>
<keyword evidence="2" id="KW-0472">Membrane</keyword>
<dbReference type="SUPFAM" id="SSF141673">
    <property type="entry name" value="MOSC N-terminal domain-like"/>
    <property type="match status" value="1"/>
</dbReference>
<accession>A0A9W4U9V2</accession>
<sequence length="503" mass="55721">MEEYLDGIKHWCLSVYLYISQYLHIAPPSSSTNKGKTMAFSATTQGAIVLTIFLLPILTYLYWGRSSKQAKQSNAVKYDIKKKVVDAGPLPMPTEITSIFVHPIKSCHGLTVKKAKLLPTGFDLDRQWMWVTEEDFKFLTIRNLSKMTLIRTSYDESSDTLTVTAPSSPSDSPSTSSRPQQFTIPAHPKPTYDPSTDTLTVTSPTSTSSNPSQIIIPAHPPPIYNATTDTLTITVPSQSSPSSNPPLKFTISAHPTSSELNTSTTPVSVEIWGKRTPAYAYPASLTEPFNSFFGKPVRLVYKPPFDPSAAPRRLGSNGAADVLGRDASTCFPDMMPVLIGCESSLNELNQRIRAAETSTSDPTSTEQAQFAVDIRRFRPNILVKGNEPWDEDRWETVRLVPSPTDTASSEGSAIVLDITQRCARCQVPNVDPDTAEKHTRQPWNELMKYRRVDEGIKYKPCFGMLCVPREEKMQGQVLGVVEVGMKMEVLEVTGEHRYIAGFS</sequence>
<comment type="caution">
    <text evidence="4">The sequence shown here is derived from an EMBL/GenBank/DDBJ whole genome shotgun (WGS) entry which is preliminary data.</text>
</comment>
<evidence type="ECO:0000259" key="3">
    <source>
        <dbReference type="PROSITE" id="PS51340"/>
    </source>
</evidence>
<dbReference type="Proteomes" id="UP001152607">
    <property type="component" value="Unassembled WGS sequence"/>
</dbReference>
<keyword evidence="5" id="KW-1185">Reference proteome</keyword>
<evidence type="ECO:0000256" key="1">
    <source>
        <dbReference type="SAM" id="MobiDB-lite"/>
    </source>
</evidence>
<dbReference type="InterPro" id="IPR005303">
    <property type="entry name" value="MOCOS_middle"/>
</dbReference>
<dbReference type="GO" id="GO:0030170">
    <property type="term" value="F:pyridoxal phosphate binding"/>
    <property type="evidence" value="ECO:0007669"/>
    <property type="project" value="InterPro"/>
</dbReference>
<feature type="region of interest" description="Disordered" evidence="1">
    <location>
        <begin position="158"/>
        <end position="215"/>
    </location>
</feature>
<protein>
    <recommendedName>
        <fullName evidence="3">MOSC domain-containing protein</fullName>
    </recommendedName>
</protein>
<name>A0A9W4U9V2_9PLEO</name>
<dbReference type="OrthoDB" id="17255at2759"/>
<dbReference type="InterPro" id="IPR011037">
    <property type="entry name" value="Pyrv_Knase-like_insert_dom_sf"/>
</dbReference>
<evidence type="ECO:0000313" key="5">
    <source>
        <dbReference type="Proteomes" id="UP001152607"/>
    </source>
</evidence>
<feature type="compositionally biased region" description="Low complexity" evidence="1">
    <location>
        <begin position="166"/>
        <end position="179"/>
    </location>
</feature>
<evidence type="ECO:0000256" key="2">
    <source>
        <dbReference type="SAM" id="Phobius"/>
    </source>
</evidence>
<dbReference type="PANTHER" id="PTHR14237:SF19">
    <property type="entry name" value="MITOCHONDRIAL AMIDOXIME REDUCING COMPONENT 1"/>
    <property type="match status" value="1"/>
</dbReference>
<dbReference type="GO" id="GO:0003824">
    <property type="term" value="F:catalytic activity"/>
    <property type="evidence" value="ECO:0007669"/>
    <property type="project" value="InterPro"/>
</dbReference>
<reference evidence="4" key="1">
    <citation type="submission" date="2023-01" db="EMBL/GenBank/DDBJ databases">
        <authorList>
            <person name="Van Ghelder C."/>
            <person name="Rancurel C."/>
        </authorList>
    </citation>
    <scope>NUCLEOTIDE SEQUENCE</scope>
    <source>
        <strain evidence="4">CNCM I-4278</strain>
    </source>
</reference>
<dbReference type="GO" id="GO:0030151">
    <property type="term" value="F:molybdenum ion binding"/>
    <property type="evidence" value="ECO:0007669"/>
    <property type="project" value="InterPro"/>
</dbReference>
<dbReference type="Pfam" id="PF03473">
    <property type="entry name" value="MOSC"/>
    <property type="match status" value="1"/>
</dbReference>
<keyword evidence="2" id="KW-1133">Transmembrane helix</keyword>
<feature type="transmembrane region" description="Helical" evidence="2">
    <location>
        <begin position="38"/>
        <end position="63"/>
    </location>
</feature>
<keyword evidence="2" id="KW-0812">Transmembrane</keyword>
<evidence type="ECO:0000313" key="4">
    <source>
        <dbReference type="EMBL" id="CAI6315026.1"/>
    </source>
</evidence>
<proteinExistence type="predicted"/>
<dbReference type="SUPFAM" id="SSF50800">
    <property type="entry name" value="PK beta-barrel domain-like"/>
    <property type="match status" value="1"/>
</dbReference>
<dbReference type="PANTHER" id="PTHR14237">
    <property type="entry name" value="MOLYBDOPTERIN COFACTOR SULFURASE MOSC"/>
    <property type="match status" value="1"/>
</dbReference>
<dbReference type="InterPro" id="IPR005302">
    <property type="entry name" value="MoCF_Sase_C"/>
</dbReference>
<feature type="compositionally biased region" description="Low complexity" evidence="1">
    <location>
        <begin position="194"/>
        <end position="212"/>
    </location>
</feature>
<gene>
    <name evidence="4" type="ORF">PDIGIT_LOCUS3367</name>
</gene>
<dbReference type="EMBL" id="CAOQHR010000002">
    <property type="protein sequence ID" value="CAI6315026.1"/>
    <property type="molecule type" value="Genomic_DNA"/>
</dbReference>
<organism evidence="4 5">
    <name type="scientific">Periconia digitata</name>
    <dbReference type="NCBI Taxonomy" id="1303443"/>
    <lineage>
        <taxon>Eukaryota</taxon>
        <taxon>Fungi</taxon>
        <taxon>Dikarya</taxon>
        <taxon>Ascomycota</taxon>
        <taxon>Pezizomycotina</taxon>
        <taxon>Dothideomycetes</taxon>
        <taxon>Pleosporomycetidae</taxon>
        <taxon>Pleosporales</taxon>
        <taxon>Massarineae</taxon>
        <taxon>Periconiaceae</taxon>
        <taxon>Periconia</taxon>
    </lineage>
</organism>